<keyword evidence="10" id="KW-1185">Reference proteome</keyword>
<evidence type="ECO:0000256" key="5">
    <source>
        <dbReference type="PIRSR" id="PIRSR000350-3"/>
    </source>
</evidence>
<protein>
    <submittedName>
        <fullName evidence="9">NAD(P)/FAD-dependent oxidoreductase</fullName>
    </submittedName>
</protein>
<dbReference type="Pfam" id="PF07992">
    <property type="entry name" value="Pyr_redox_2"/>
    <property type="match status" value="1"/>
</dbReference>
<feature type="binding site" evidence="5">
    <location>
        <position position="53"/>
    </location>
    <ligand>
        <name>FAD</name>
        <dbReference type="ChEBI" id="CHEBI:57692"/>
    </ligand>
</feature>
<name>A0A367Z0J3_9ACTN</name>
<dbReference type="InterPro" id="IPR023753">
    <property type="entry name" value="FAD/NAD-binding_dom"/>
</dbReference>
<gene>
    <name evidence="9" type="ORF">DT076_02305</name>
</gene>
<feature type="binding site" evidence="5">
    <location>
        <begin position="180"/>
        <end position="187"/>
    </location>
    <ligand>
        <name>NAD(+)</name>
        <dbReference type="ChEBI" id="CHEBI:57540"/>
    </ligand>
</feature>
<evidence type="ECO:0000256" key="1">
    <source>
        <dbReference type="ARBA" id="ARBA00007532"/>
    </source>
</evidence>
<sequence>MAGAAEYDVVVVGAGSTGENVAGQAVAGGLSAVVVEAERVGGDCSYWACMPSKALLRSGSAARAARRAPGLEVHGPAVTDVLAHRDQIVSHYDDTSQVQWLDSAGIDLVRGHGRLTGEREVTVTTADGEEQVLRARHAVALCTGSAALVPPLPGLAESEPWTSRDATSAREVPGRLLVVGGGVVACEMAQAWNDLGAEVTVVARSELLSSMEDVAGRLVREALTEYGVDVRTGVDVSEVRSGPDGIQVHLGDGSVVATDRVLVATGRRPRTDDLGLETVGLEPGSWLDTDDTLRVLGADGPLPWLYAVGDLNHRALLTHQGKYQARAAGDVIVARATGATVQEQRWGAHAATADSVAVPQVVFTDPEVASVGLTSAAAAREGIEVRLVDYDLASVAGSVVHAQGYQGWARLVVDPQRQVLLGATFVGQDVAELLQSATIAVVGEVPLHRLWHAVPAYPTISEVWLRLLDGLGRDTALA</sequence>
<evidence type="ECO:0000259" key="7">
    <source>
        <dbReference type="Pfam" id="PF02852"/>
    </source>
</evidence>
<dbReference type="InterPro" id="IPR050151">
    <property type="entry name" value="Class-I_Pyr_Nuc-Dis_Oxidored"/>
</dbReference>
<dbReference type="RefSeq" id="WP_114124991.1">
    <property type="nucleotide sequence ID" value="NZ_QOUI01000001.1"/>
</dbReference>
<dbReference type="AlphaFoldDB" id="A0A367Z0J3"/>
<dbReference type="PANTHER" id="PTHR22912:SF151">
    <property type="entry name" value="DIHYDROLIPOYL DEHYDROGENASE, MITOCHONDRIAL"/>
    <property type="match status" value="1"/>
</dbReference>
<dbReference type="Gene3D" id="3.50.50.60">
    <property type="entry name" value="FAD/NAD(P)-binding domain"/>
    <property type="match status" value="2"/>
</dbReference>
<dbReference type="EMBL" id="QOUI01000001">
    <property type="protein sequence ID" value="RCK71289.1"/>
    <property type="molecule type" value="Genomic_DNA"/>
</dbReference>
<keyword evidence="3 5" id="KW-0274">FAD</keyword>
<dbReference type="SUPFAM" id="SSF55424">
    <property type="entry name" value="FAD/NAD-linked reductases, dimerisation (C-terminal) domain"/>
    <property type="match status" value="1"/>
</dbReference>
<dbReference type="Pfam" id="PF02852">
    <property type="entry name" value="Pyr_redox_dim"/>
    <property type="match status" value="1"/>
</dbReference>
<evidence type="ECO:0000256" key="2">
    <source>
        <dbReference type="ARBA" id="ARBA00022630"/>
    </source>
</evidence>
<keyword evidence="4 5" id="KW-0520">NAD</keyword>
<reference evidence="9 10" key="1">
    <citation type="submission" date="2018-07" db="EMBL/GenBank/DDBJ databases">
        <title>Desertimonas flava gen. nov. sp. nov.</title>
        <authorList>
            <person name="Liu S."/>
        </authorList>
    </citation>
    <scope>NUCLEOTIDE SEQUENCE [LARGE SCALE GENOMIC DNA]</scope>
    <source>
        <strain evidence="9 10">16Sb5-5</strain>
    </source>
</reference>
<comment type="caution">
    <text evidence="9">The sequence shown here is derived from an EMBL/GenBank/DDBJ whole genome shotgun (WGS) entry which is preliminary data.</text>
</comment>
<comment type="cofactor">
    <cofactor evidence="5">
        <name>FAD</name>
        <dbReference type="ChEBI" id="CHEBI:57692"/>
    </cofactor>
    <text evidence="5">Binds 1 FAD per subunit.</text>
</comment>
<dbReference type="PIRSF" id="PIRSF000350">
    <property type="entry name" value="Mercury_reductase_MerA"/>
    <property type="match status" value="1"/>
</dbReference>
<feature type="binding site" evidence="5">
    <location>
        <position position="113"/>
    </location>
    <ligand>
        <name>FAD</name>
        <dbReference type="ChEBI" id="CHEBI:57692"/>
    </ligand>
</feature>
<feature type="binding site" evidence="5">
    <location>
        <begin position="143"/>
        <end position="145"/>
    </location>
    <ligand>
        <name>FAD</name>
        <dbReference type="ChEBI" id="CHEBI:57692"/>
    </ligand>
</feature>
<dbReference type="PANTHER" id="PTHR22912">
    <property type="entry name" value="DISULFIDE OXIDOREDUCTASE"/>
    <property type="match status" value="1"/>
</dbReference>
<evidence type="ECO:0000256" key="4">
    <source>
        <dbReference type="ARBA" id="ARBA00023027"/>
    </source>
</evidence>
<feature type="domain" description="Pyridine nucleotide-disulphide oxidoreductase dimerisation" evidence="7">
    <location>
        <begin position="358"/>
        <end position="464"/>
    </location>
</feature>
<dbReference type="InterPro" id="IPR004099">
    <property type="entry name" value="Pyr_nucl-diS_OxRdtase_dimer"/>
</dbReference>
<accession>A0A367Z0J3</accession>
<feature type="binding site" evidence="5">
    <location>
        <position position="310"/>
    </location>
    <ligand>
        <name>FAD</name>
        <dbReference type="ChEBI" id="CHEBI:57692"/>
    </ligand>
</feature>
<organism evidence="9 10">
    <name type="scientific">Desertihabitans brevis</name>
    <dbReference type="NCBI Taxonomy" id="2268447"/>
    <lineage>
        <taxon>Bacteria</taxon>
        <taxon>Bacillati</taxon>
        <taxon>Actinomycetota</taxon>
        <taxon>Actinomycetes</taxon>
        <taxon>Propionibacteriales</taxon>
        <taxon>Propionibacteriaceae</taxon>
        <taxon>Desertihabitans</taxon>
    </lineage>
</organism>
<dbReference type="GO" id="GO:0004148">
    <property type="term" value="F:dihydrolipoyl dehydrogenase (NADH) activity"/>
    <property type="evidence" value="ECO:0007669"/>
    <property type="project" value="TreeGrafter"/>
</dbReference>
<keyword evidence="2" id="KW-0285">Flavoprotein</keyword>
<dbReference type="PRINTS" id="PR00411">
    <property type="entry name" value="PNDRDTASEI"/>
</dbReference>
<evidence type="ECO:0000313" key="9">
    <source>
        <dbReference type="EMBL" id="RCK71289.1"/>
    </source>
</evidence>
<feature type="binding site" evidence="5">
    <location>
        <position position="266"/>
    </location>
    <ligand>
        <name>NAD(+)</name>
        <dbReference type="ChEBI" id="CHEBI:57540"/>
    </ligand>
</feature>
<feature type="disulfide bond" description="Redox-active" evidence="6">
    <location>
        <begin position="44"/>
        <end position="49"/>
    </location>
</feature>
<dbReference type="PRINTS" id="PR00368">
    <property type="entry name" value="FADPNR"/>
</dbReference>
<evidence type="ECO:0000313" key="10">
    <source>
        <dbReference type="Proteomes" id="UP000252770"/>
    </source>
</evidence>
<comment type="similarity">
    <text evidence="1">Belongs to the class-I pyridine nucleotide-disulfide oxidoreductase family.</text>
</comment>
<dbReference type="InterPro" id="IPR036188">
    <property type="entry name" value="FAD/NAD-bd_sf"/>
</dbReference>
<dbReference type="InterPro" id="IPR016156">
    <property type="entry name" value="FAD/NAD-linked_Rdtase_dimer_sf"/>
</dbReference>
<dbReference type="Proteomes" id="UP000252770">
    <property type="component" value="Unassembled WGS sequence"/>
</dbReference>
<evidence type="ECO:0000259" key="8">
    <source>
        <dbReference type="Pfam" id="PF07992"/>
    </source>
</evidence>
<feature type="domain" description="FAD/NAD(P)-binding" evidence="8">
    <location>
        <begin position="7"/>
        <end position="318"/>
    </location>
</feature>
<dbReference type="Gene3D" id="3.30.390.30">
    <property type="match status" value="1"/>
</dbReference>
<proteinExistence type="inferred from homology"/>
<dbReference type="SUPFAM" id="SSF51905">
    <property type="entry name" value="FAD/NAD(P)-binding domain"/>
    <property type="match status" value="1"/>
</dbReference>
<evidence type="ECO:0000256" key="3">
    <source>
        <dbReference type="ARBA" id="ARBA00022827"/>
    </source>
</evidence>
<dbReference type="GO" id="GO:0006103">
    <property type="term" value="P:2-oxoglutarate metabolic process"/>
    <property type="evidence" value="ECO:0007669"/>
    <property type="project" value="TreeGrafter"/>
</dbReference>
<evidence type="ECO:0000256" key="6">
    <source>
        <dbReference type="PIRSR" id="PIRSR000350-4"/>
    </source>
</evidence>
<keyword evidence="5" id="KW-0547">Nucleotide-binding</keyword>
<dbReference type="GO" id="GO:0050660">
    <property type="term" value="F:flavin adenine dinucleotide binding"/>
    <property type="evidence" value="ECO:0007669"/>
    <property type="project" value="TreeGrafter"/>
</dbReference>
<dbReference type="InterPro" id="IPR001100">
    <property type="entry name" value="Pyr_nuc-diS_OxRdtase"/>
</dbReference>